<feature type="domain" description="DUF4440" evidence="1">
    <location>
        <begin position="7"/>
        <end position="115"/>
    </location>
</feature>
<protein>
    <recommendedName>
        <fullName evidence="1">DUF4440 domain-containing protein</fullName>
    </recommendedName>
</protein>
<evidence type="ECO:0000313" key="3">
    <source>
        <dbReference type="Proteomes" id="UP000652013"/>
    </source>
</evidence>
<dbReference type="EMBL" id="BOOY01000032">
    <property type="protein sequence ID" value="GIJ05200.1"/>
    <property type="molecule type" value="Genomic_DNA"/>
</dbReference>
<evidence type="ECO:0000313" key="2">
    <source>
        <dbReference type="EMBL" id="GIJ05200.1"/>
    </source>
</evidence>
<proteinExistence type="predicted"/>
<dbReference type="Gene3D" id="3.10.450.50">
    <property type="match status" value="1"/>
</dbReference>
<keyword evidence="3" id="KW-1185">Reference proteome</keyword>
<comment type="caution">
    <text evidence="2">The sequence shown here is derived from an EMBL/GenBank/DDBJ whole genome shotgun (WGS) entry which is preliminary data.</text>
</comment>
<dbReference type="SUPFAM" id="SSF54427">
    <property type="entry name" value="NTF2-like"/>
    <property type="match status" value="1"/>
</dbReference>
<dbReference type="InterPro" id="IPR032710">
    <property type="entry name" value="NTF2-like_dom_sf"/>
</dbReference>
<dbReference type="InterPro" id="IPR027843">
    <property type="entry name" value="DUF4440"/>
</dbReference>
<sequence>MEAEDSLREAERRLQAAQLAGDTAELDRLLDDRLIFTGGPDGGTYSKADDLANHRSRRQAMTRVDEEELTVLVAGDAGVTWFLGTLEGTFDGVPFAARLRYTRTWLRDGVGDWRIVAAHASPAAG</sequence>
<gene>
    <name evidence="2" type="ORF">Sya03_45520</name>
</gene>
<evidence type="ECO:0000259" key="1">
    <source>
        <dbReference type="Pfam" id="PF14534"/>
    </source>
</evidence>
<dbReference type="AlphaFoldDB" id="A0A8J3YCF2"/>
<name>A0A8J3YCF2_9ACTN</name>
<accession>A0A8J3YCF2</accession>
<dbReference type="Proteomes" id="UP000652013">
    <property type="component" value="Unassembled WGS sequence"/>
</dbReference>
<dbReference type="RefSeq" id="WP_203940415.1">
    <property type="nucleotide sequence ID" value="NZ_BAAAGJ010000011.1"/>
</dbReference>
<reference evidence="2" key="1">
    <citation type="submission" date="2021-01" db="EMBL/GenBank/DDBJ databases">
        <title>Whole genome shotgun sequence of Spirilliplanes yamanashiensis NBRC 15828.</title>
        <authorList>
            <person name="Komaki H."/>
            <person name="Tamura T."/>
        </authorList>
    </citation>
    <scope>NUCLEOTIDE SEQUENCE</scope>
    <source>
        <strain evidence="2">NBRC 15828</strain>
    </source>
</reference>
<dbReference type="Pfam" id="PF14534">
    <property type="entry name" value="DUF4440"/>
    <property type="match status" value="1"/>
</dbReference>
<organism evidence="2 3">
    <name type="scientific">Spirilliplanes yamanashiensis</name>
    <dbReference type="NCBI Taxonomy" id="42233"/>
    <lineage>
        <taxon>Bacteria</taxon>
        <taxon>Bacillati</taxon>
        <taxon>Actinomycetota</taxon>
        <taxon>Actinomycetes</taxon>
        <taxon>Micromonosporales</taxon>
        <taxon>Micromonosporaceae</taxon>
        <taxon>Spirilliplanes</taxon>
    </lineage>
</organism>